<keyword evidence="2" id="KW-1185">Reference proteome</keyword>
<dbReference type="AlphaFoldDB" id="A0A8G0LB57"/>
<organism evidence="1 2">
    <name type="scientific">Trichoderma simmonsii</name>
    <dbReference type="NCBI Taxonomy" id="1491479"/>
    <lineage>
        <taxon>Eukaryota</taxon>
        <taxon>Fungi</taxon>
        <taxon>Dikarya</taxon>
        <taxon>Ascomycota</taxon>
        <taxon>Pezizomycotina</taxon>
        <taxon>Sordariomycetes</taxon>
        <taxon>Hypocreomycetidae</taxon>
        <taxon>Hypocreales</taxon>
        <taxon>Hypocreaceae</taxon>
        <taxon>Trichoderma</taxon>
    </lineage>
</organism>
<sequence length="165" mass="18932">MWTWMRWEREYGVIFLCVYRSWRMENHPLPCQEKTEALGERSPKSADVLPSFMSKGHELAIWLRCESNIPGDEKKEQQRRNQFKNISTSSTSSLIPIQSTYCTVSSHLVSRSGLPHHILLSLSRVAAPCIVIRCTTKTDTSKWARTNRPLCQLGPLFSRTMTSSS</sequence>
<gene>
    <name evidence="1" type="ORF">H0G86_006275</name>
</gene>
<dbReference type="Proteomes" id="UP000826661">
    <property type="component" value="Chromosome III"/>
</dbReference>
<protein>
    <submittedName>
        <fullName evidence="1">Uncharacterized protein</fullName>
    </submittedName>
</protein>
<evidence type="ECO:0000313" key="2">
    <source>
        <dbReference type="Proteomes" id="UP000826661"/>
    </source>
</evidence>
<reference evidence="1 2" key="1">
    <citation type="journal article" date="2021" name="BMC Genomics">
        <title>Telomere-to-telomere genome assembly of asparaginase-producing Trichoderma simmonsii.</title>
        <authorList>
            <person name="Chung D."/>
            <person name="Kwon Y.M."/>
            <person name="Yang Y."/>
        </authorList>
    </citation>
    <scope>NUCLEOTIDE SEQUENCE [LARGE SCALE GENOMIC DNA]</scope>
    <source>
        <strain evidence="1 2">GH-Sj1</strain>
    </source>
</reference>
<name>A0A8G0LB57_9HYPO</name>
<proteinExistence type="predicted"/>
<evidence type="ECO:0000313" key="1">
    <source>
        <dbReference type="EMBL" id="QYS99126.1"/>
    </source>
</evidence>
<dbReference type="EMBL" id="CP075866">
    <property type="protein sequence ID" value="QYS99126.1"/>
    <property type="molecule type" value="Genomic_DNA"/>
</dbReference>
<accession>A0A8G0LB57</accession>